<dbReference type="AlphaFoldDB" id="A0ABD6DM86"/>
<accession>A0ABD6DM86</accession>
<name>A0ABD6DM86_9EURY</name>
<dbReference type="Pfam" id="PF01554">
    <property type="entry name" value="MatE"/>
    <property type="match status" value="2"/>
</dbReference>
<keyword evidence="12" id="KW-1185">Reference proteome</keyword>
<evidence type="ECO:0000256" key="9">
    <source>
        <dbReference type="ARBA" id="ARBA00031636"/>
    </source>
</evidence>
<evidence type="ECO:0000256" key="6">
    <source>
        <dbReference type="ARBA" id="ARBA00022989"/>
    </source>
</evidence>
<keyword evidence="4" id="KW-1003">Cell membrane</keyword>
<keyword evidence="8 10" id="KW-0472">Membrane</keyword>
<feature type="transmembrane region" description="Helical" evidence="10">
    <location>
        <begin position="430"/>
        <end position="452"/>
    </location>
</feature>
<comment type="subcellular location">
    <subcellularLocation>
        <location evidence="1">Cell membrane</location>
        <topology evidence="1">Multi-pass membrane protein</topology>
    </subcellularLocation>
</comment>
<evidence type="ECO:0000256" key="3">
    <source>
        <dbReference type="ARBA" id="ARBA00022449"/>
    </source>
</evidence>
<dbReference type="InterPro" id="IPR048279">
    <property type="entry name" value="MdtK-like"/>
</dbReference>
<dbReference type="InterPro" id="IPR050222">
    <property type="entry name" value="MATE_MdtK"/>
</dbReference>
<dbReference type="PIRSF" id="PIRSF006603">
    <property type="entry name" value="DinF"/>
    <property type="match status" value="1"/>
</dbReference>
<dbReference type="GO" id="GO:0005886">
    <property type="term" value="C:plasma membrane"/>
    <property type="evidence" value="ECO:0007669"/>
    <property type="project" value="UniProtKB-SubCell"/>
</dbReference>
<dbReference type="CDD" id="cd12082">
    <property type="entry name" value="MATE_like"/>
    <property type="match status" value="1"/>
</dbReference>
<feature type="transmembrane region" description="Helical" evidence="10">
    <location>
        <begin position="368"/>
        <end position="388"/>
    </location>
</feature>
<reference evidence="11 12" key="1">
    <citation type="journal article" date="2019" name="Int. J. Syst. Evol. Microbiol.">
        <title>The Global Catalogue of Microorganisms (GCM) 10K type strain sequencing project: providing services to taxonomists for standard genome sequencing and annotation.</title>
        <authorList>
            <consortium name="The Broad Institute Genomics Platform"/>
            <consortium name="The Broad Institute Genome Sequencing Center for Infectious Disease"/>
            <person name="Wu L."/>
            <person name="Ma J."/>
        </authorList>
    </citation>
    <scope>NUCLEOTIDE SEQUENCE [LARGE SCALE GENOMIC DNA]</scope>
    <source>
        <strain evidence="11 12">CGMCC 1.10390</strain>
    </source>
</reference>
<evidence type="ECO:0000256" key="5">
    <source>
        <dbReference type="ARBA" id="ARBA00022692"/>
    </source>
</evidence>
<evidence type="ECO:0000256" key="8">
    <source>
        <dbReference type="ARBA" id="ARBA00023136"/>
    </source>
</evidence>
<feature type="transmembrane region" description="Helical" evidence="10">
    <location>
        <begin position="201"/>
        <end position="226"/>
    </location>
</feature>
<sequence>MFDVSPDDIRTGSIPKVLVALAAPLVVQNLVQVVQQVVDAFWLGRIGEAELGAVGLVTPLTSVLVALAVVGPMVGSHVVVSQRVGADEEESARRAAFNGVVLTFLFGSAAALLAFFFADELVYAIAAVNPDAPAVEPAITYFAAYAPVFLFMGLSDSLEAGFLGWGDTRATLYVNVTAVAVNVVLDPVLIFGYGVPGFDGLAVTGAALATAAGYAASFCLVLAFALGVRDSFRLTRDDATVSVSDCRELLDVGWPTTGQRVAQDAVRIVVVVLVFVAGGTAGLAAYVIGARIASVAFIPASGLQQAAQSMIGQNLGAGHTERARSTTWTGVVIAVVMLTLAGVVQWLVPGALATVFVPDIAPQALAYTVDYLQILALGYWAIGAGYLLRGGFNAARRTKTSMVASLLQYWGVRLPIAAVGVYLLDGGVQSIFWAVTLSNVAVALGLAAYYWYETSDGMLERAAAKASDAAAESAG</sequence>
<keyword evidence="2" id="KW-0813">Transport</keyword>
<dbReference type="NCBIfam" id="TIGR00797">
    <property type="entry name" value="matE"/>
    <property type="match status" value="1"/>
</dbReference>
<keyword evidence="6 10" id="KW-1133">Transmembrane helix</keyword>
<evidence type="ECO:0000256" key="10">
    <source>
        <dbReference type="SAM" id="Phobius"/>
    </source>
</evidence>
<feature type="transmembrane region" description="Helical" evidence="10">
    <location>
        <begin position="295"/>
        <end position="316"/>
    </location>
</feature>
<dbReference type="Proteomes" id="UP001597034">
    <property type="component" value="Unassembled WGS sequence"/>
</dbReference>
<evidence type="ECO:0000313" key="12">
    <source>
        <dbReference type="Proteomes" id="UP001597034"/>
    </source>
</evidence>
<evidence type="ECO:0000313" key="11">
    <source>
        <dbReference type="EMBL" id="MFD1646548.1"/>
    </source>
</evidence>
<evidence type="ECO:0000256" key="7">
    <source>
        <dbReference type="ARBA" id="ARBA00023065"/>
    </source>
</evidence>
<dbReference type="PANTHER" id="PTHR43298:SF2">
    <property type="entry name" value="FMN_FAD EXPORTER YEEO-RELATED"/>
    <property type="match status" value="1"/>
</dbReference>
<keyword evidence="5 10" id="KW-0812">Transmembrane</keyword>
<keyword evidence="7" id="KW-0406">Ion transport</keyword>
<feature type="transmembrane region" description="Helical" evidence="10">
    <location>
        <begin position="328"/>
        <end position="348"/>
    </location>
</feature>
<dbReference type="GO" id="GO:0006811">
    <property type="term" value="P:monoatomic ion transport"/>
    <property type="evidence" value="ECO:0007669"/>
    <property type="project" value="UniProtKB-KW"/>
</dbReference>
<gene>
    <name evidence="11" type="ORF">ACFSBL_12735</name>
</gene>
<feature type="transmembrane region" description="Helical" evidence="10">
    <location>
        <begin position="268"/>
        <end position="289"/>
    </location>
</feature>
<dbReference type="InterPro" id="IPR002528">
    <property type="entry name" value="MATE_fam"/>
</dbReference>
<dbReference type="RefSeq" id="WP_256401366.1">
    <property type="nucleotide sequence ID" value="NZ_JANHJR010000003.1"/>
</dbReference>
<dbReference type="PANTHER" id="PTHR43298">
    <property type="entry name" value="MULTIDRUG RESISTANCE PROTEIN NORM-RELATED"/>
    <property type="match status" value="1"/>
</dbReference>
<feature type="transmembrane region" description="Helical" evidence="10">
    <location>
        <begin position="170"/>
        <end position="195"/>
    </location>
</feature>
<organism evidence="11 12">
    <name type="scientific">Haloarchaeobius litoreus</name>
    <dbReference type="NCBI Taxonomy" id="755306"/>
    <lineage>
        <taxon>Archaea</taxon>
        <taxon>Methanobacteriati</taxon>
        <taxon>Methanobacteriota</taxon>
        <taxon>Stenosarchaea group</taxon>
        <taxon>Halobacteria</taxon>
        <taxon>Halobacteriales</taxon>
        <taxon>Halorubellaceae</taxon>
        <taxon>Haloarchaeobius</taxon>
    </lineage>
</organism>
<proteinExistence type="predicted"/>
<protein>
    <recommendedName>
        <fullName evidence="9">Multidrug-efflux transporter</fullName>
    </recommendedName>
</protein>
<feature type="transmembrane region" description="Helical" evidence="10">
    <location>
        <begin position="51"/>
        <end position="74"/>
    </location>
</feature>
<dbReference type="EMBL" id="JBHUDO010000003">
    <property type="protein sequence ID" value="MFD1646548.1"/>
    <property type="molecule type" value="Genomic_DNA"/>
</dbReference>
<evidence type="ECO:0000256" key="2">
    <source>
        <dbReference type="ARBA" id="ARBA00022448"/>
    </source>
</evidence>
<dbReference type="GO" id="GO:0015297">
    <property type="term" value="F:antiporter activity"/>
    <property type="evidence" value="ECO:0007669"/>
    <property type="project" value="UniProtKB-KW"/>
</dbReference>
<evidence type="ECO:0000256" key="4">
    <source>
        <dbReference type="ARBA" id="ARBA00022475"/>
    </source>
</evidence>
<feature type="transmembrane region" description="Helical" evidence="10">
    <location>
        <begin position="95"/>
        <end position="118"/>
    </location>
</feature>
<comment type="caution">
    <text evidence="11">The sequence shown here is derived from an EMBL/GenBank/DDBJ whole genome shotgun (WGS) entry which is preliminary data.</text>
</comment>
<keyword evidence="3" id="KW-0050">Antiport</keyword>
<evidence type="ECO:0000256" key="1">
    <source>
        <dbReference type="ARBA" id="ARBA00004651"/>
    </source>
</evidence>
<feature type="transmembrane region" description="Helical" evidence="10">
    <location>
        <begin position="400"/>
        <end position="424"/>
    </location>
</feature>
<feature type="transmembrane region" description="Helical" evidence="10">
    <location>
        <begin position="138"/>
        <end position="158"/>
    </location>
</feature>